<dbReference type="Ensembl" id="ENSMMDT00005000678.1">
    <property type="protein sequence ID" value="ENSMMDP00005000664.1"/>
    <property type="gene ID" value="ENSMMDG00005000426.1"/>
</dbReference>
<sequence length="125" mass="14065">MSKNSISTNEELHKGDYLLSNNGNYKAVFQNDGNFIIYQWAPKWATDTNDDGGNRVIMQDDGNLAIYTDANKVVWDNKIHQPQDQMMRLTLTDDGRLVVTRSGVKIWSKTGGQENHTGTGPLFDT</sequence>
<dbReference type="InterPro" id="IPR036426">
    <property type="entry name" value="Bulb-type_lectin_dom_sf"/>
</dbReference>
<evidence type="ECO:0000313" key="2">
    <source>
        <dbReference type="Ensembl" id="ENSMMDP00005000664.1"/>
    </source>
</evidence>
<protein>
    <recommendedName>
        <fullName evidence="1">Bulb-type lectin domain-containing protein</fullName>
    </recommendedName>
</protein>
<evidence type="ECO:0000313" key="3">
    <source>
        <dbReference type="Proteomes" id="UP000472263"/>
    </source>
</evidence>
<keyword evidence="3" id="KW-1185">Reference proteome</keyword>
<dbReference type="SUPFAM" id="SSF51110">
    <property type="entry name" value="alpha-D-mannose-specific plant lectins"/>
    <property type="match status" value="1"/>
</dbReference>
<reference evidence="2" key="3">
    <citation type="submission" date="2025-09" db="UniProtKB">
        <authorList>
            <consortium name="Ensembl"/>
        </authorList>
    </citation>
    <scope>IDENTIFICATION</scope>
</reference>
<organism evidence="2 3">
    <name type="scientific">Myripristis murdjan</name>
    <name type="common">pinecone soldierfish</name>
    <dbReference type="NCBI Taxonomy" id="586833"/>
    <lineage>
        <taxon>Eukaryota</taxon>
        <taxon>Metazoa</taxon>
        <taxon>Chordata</taxon>
        <taxon>Craniata</taxon>
        <taxon>Vertebrata</taxon>
        <taxon>Euteleostomi</taxon>
        <taxon>Actinopterygii</taxon>
        <taxon>Neopterygii</taxon>
        <taxon>Teleostei</taxon>
        <taxon>Neoteleostei</taxon>
        <taxon>Acanthomorphata</taxon>
        <taxon>Holocentriformes</taxon>
        <taxon>Holocentridae</taxon>
        <taxon>Myripristis</taxon>
    </lineage>
</organism>
<evidence type="ECO:0000259" key="1">
    <source>
        <dbReference type="PROSITE" id="PS50927"/>
    </source>
</evidence>
<dbReference type="GeneTree" id="ENSGT00390000004989"/>
<dbReference type="SMART" id="SM00108">
    <property type="entry name" value="B_lectin"/>
    <property type="match status" value="1"/>
</dbReference>
<dbReference type="InterPro" id="IPR001480">
    <property type="entry name" value="Bulb-type_lectin_dom"/>
</dbReference>
<reference evidence="2" key="1">
    <citation type="submission" date="2019-06" db="EMBL/GenBank/DDBJ databases">
        <authorList>
            <consortium name="Wellcome Sanger Institute Data Sharing"/>
        </authorList>
    </citation>
    <scope>NUCLEOTIDE SEQUENCE [LARGE SCALE GENOMIC DNA]</scope>
</reference>
<dbReference type="Proteomes" id="UP000472263">
    <property type="component" value="Chromosome 7"/>
</dbReference>
<name>A0A667WJN6_9TELE</name>
<gene>
    <name evidence="2" type="primary">LOC115361645</name>
</gene>
<accession>A0A667WJN6</accession>
<dbReference type="InParanoid" id="A0A667WJN6"/>
<proteinExistence type="predicted"/>
<dbReference type="AlphaFoldDB" id="A0A667WJN6"/>
<dbReference type="PROSITE" id="PS50927">
    <property type="entry name" value="BULB_LECTIN"/>
    <property type="match status" value="1"/>
</dbReference>
<dbReference type="Gene3D" id="2.90.10.30">
    <property type="match status" value="1"/>
</dbReference>
<feature type="domain" description="Bulb-type lectin" evidence="1">
    <location>
        <begin position="3"/>
        <end position="112"/>
    </location>
</feature>
<reference evidence="2" key="2">
    <citation type="submission" date="2025-08" db="UniProtKB">
        <authorList>
            <consortium name="Ensembl"/>
        </authorList>
    </citation>
    <scope>IDENTIFICATION</scope>
</reference>